<organism evidence="3">
    <name type="scientific">Schistocephalus solidus</name>
    <name type="common">Tapeworm</name>
    <dbReference type="NCBI Taxonomy" id="70667"/>
    <lineage>
        <taxon>Eukaryota</taxon>
        <taxon>Metazoa</taxon>
        <taxon>Spiralia</taxon>
        <taxon>Lophotrochozoa</taxon>
        <taxon>Platyhelminthes</taxon>
        <taxon>Cestoda</taxon>
        <taxon>Eucestoda</taxon>
        <taxon>Diphyllobothriidea</taxon>
        <taxon>Diphyllobothriidae</taxon>
        <taxon>Schistocephalus</taxon>
    </lineage>
</organism>
<name>A0A183TSW1_SCHSO</name>
<reference evidence="1 2" key="2">
    <citation type="submission" date="2018-11" db="EMBL/GenBank/DDBJ databases">
        <authorList>
            <consortium name="Pathogen Informatics"/>
        </authorList>
    </citation>
    <scope>NUCLEOTIDE SEQUENCE [LARGE SCALE GENOMIC DNA]</scope>
    <source>
        <strain evidence="1 2">NST_G2</strain>
    </source>
</reference>
<proteinExistence type="predicted"/>
<dbReference type="Proteomes" id="UP000275846">
    <property type="component" value="Unassembled WGS sequence"/>
</dbReference>
<protein>
    <submittedName>
        <fullName evidence="3">Peptidase_M14 domain-containing protein</fullName>
    </submittedName>
</protein>
<dbReference type="AlphaFoldDB" id="A0A183TSW1"/>
<reference evidence="3" key="1">
    <citation type="submission" date="2016-06" db="UniProtKB">
        <authorList>
            <consortium name="WormBaseParasite"/>
        </authorList>
    </citation>
    <scope>IDENTIFICATION</scope>
</reference>
<keyword evidence="2" id="KW-1185">Reference proteome</keyword>
<evidence type="ECO:0000313" key="3">
    <source>
        <dbReference type="WBParaSite" id="SSLN_0002029001-mRNA-1"/>
    </source>
</evidence>
<evidence type="ECO:0000313" key="2">
    <source>
        <dbReference type="Proteomes" id="UP000275846"/>
    </source>
</evidence>
<sequence>MSVYTEEPPFDEDEYYKGIAAVTWIINEVQKMHPDTPVLVAESAE</sequence>
<evidence type="ECO:0000313" key="1">
    <source>
        <dbReference type="EMBL" id="VDM05945.1"/>
    </source>
</evidence>
<dbReference type="EMBL" id="UYSU01048091">
    <property type="protein sequence ID" value="VDM05945.1"/>
    <property type="molecule type" value="Genomic_DNA"/>
</dbReference>
<dbReference type="WBParaSite" id="SSLN_0002029001-mRNA-1">
    <property type="protein sequence ID" value="SSLN_0002029001-mRNA-1"/>
    <property type="gene ID" value="SSLN_0002029001"/>
</dbReference>
<accession>A0A183TSW1</accession>
<gene>
    <name evidence="1" type="ORF">SSLN_LOCUS19559</name>
</gene>